<keyword evidence="3" id="KW-1185">Reference proteome</keyword>
<keyword evidence="1" id="KW-0472">Membrane</keyword>
<dbReference type="AlphaFoldDB" id="A0A3N4PMF4"/>
<reference evidence="2 3" key="1">
    <citation type="submission" date="2018-11" db="EMBL/GenBank/DDBJ databases">
        <title>Chitinophaga lutea sp.nov., isolate from arsenic contaminated soil.</title>
        <authorList>
            <person name="Zong Y."/>
        </authorList>
    </citation>
    <scope>NUCLEOTIDE SEQUENCE [LARGE SCALE GENOMIC DNA]</scope>
    <source>
        <strain evidence="2 3">ZY74</strain>
    </source>
</reference>
<organism evidence="2 3">
    <name type="scientific">Chitinophaga lutea</name>
    <dbReference type="NCBI Taxonomy" id="2488634"/>
    <lineage>
        <taxon>Bacteria</taxon>
        <taxon>Pseudomonadati</taxon>
        <taxon>Bacteroidota</taxon>
        <taxon>Chitinophagia</taxon>
        <taxon>Chitinophagales</taxon>
        <taxon>Chitinophagaceae</taxon>
        <taxon>Chitinophaga</taxon>
    </lineage>
</organism>
<feature type="transmembrane region" description="Helical" evidence="1">
    <location>
        <begin position="64"/>
        <end position="83"/>
    </location>
</feature>
<proteinExistence type="predicted"/>
<dbReference type="OrthoDB" id="655674at2"/>
<evidence type="ECO:0000256" key="1">
    <source>
        <dbReference type="SAM" id="Phobius"/>
    </source>
</evidence>
<name>A0A3N4PMF4_9BACT</name>
<sequence length="221" mass="25467">MSNLATQLLSFTVLIPLIMGLVRMNRIRASYHPFLLFLFLAFTAEVVSEISIRLTRDNRVTNNIYIFLEAAIILYQFYTWGYLRRKKWLLGVLGTAYLITWTVENIGMGVLANGFSSYFVILYSLTTVFLSISEINLLITSYSGNLFRNAKFLICIGFIIIGVYSLITEGFLLIDPYNSSVSRRIFIIFAFINAFVNIVYAVAVYFLPVRDDYYFSKRFKA</sequence>
<feature type="transmembrane region" description="Helical" evidence="1">
    <location>
        <begin position="6"/>
        <end position="22"/>
    </location>
</feature>
<keyword evidence="1" id="KW-0812">Transmembrane</keyword>
<feature type="transmembrane region" description="Helical" evidence="1">
    <location>
        <begin position="186"/>
        <end position="208"/>
    </location>
</feature>
<feature type="transmembrane region" description="Helical" evidence="1">
    <location>
        <begin position="34"/>
        <end position="52"/>
    </location>
</feature>
<feature type="transmembrane region" description="Helical" evidence="1">
    <location>
        <begin position="118"/>
        <end position="140"/>
    </location>
</feature>
<dbReference type="RefSeq" id="WP_123847985.1">
    <property type="nucleotide sequence ID" value="NZ_RPDH01000002.1"/>
</dbReference>
<dbReference type="Proteomes" id="UP000278351">
    <property type="component" value="Unassembled WGS sequence"/>
</dbReference>
<feature type="transmembrane region" description="Helical" evidence="1">
    <location>
        <begin position="152"/>
        <end position="174"/>
    </location>
</feature>
<protein>
    <submittedName>
        <fullName evidence="2">Uncharacterized protein</fullName>
    </submittedName>
</protein>
<evidence type="ECO:0000313" key="2">
    <source>
        <dbReference type="EMBL" id="RPE08985.1"/>
    </source>
</evidence>
<dbReference type="EMBL" id="RPDH01000002">
    <property type="protein sequence ID" value="RPE08985.1"/>
    <property type="molecule type" value="Genomic_DNA"/>
</dbReference>
<accession>A0A3N4PMF4</accession>
<comment type="caution">
    <text evidence="2">The sequence shown here is derived from an EMBL/GenBank/DDBJ whole genome shotgun (WGS) entry which is preliminary data.</text>
</comment>
<evidence type="ECO:0000313" key="3">
    <source>
        <dbReference type="Proteomes" id="UP000278351"/>
    </source>
</evidence>
<feature type="transmembrane region" description="Helical" evidence="1">
    <location>
        <begin position="90"/>
        <end position="112"/>
    </location>
</feature>
<gene>
    <name evidence="2" type="ORF">EGT74_18405</name>
</gene>
<keyword evidence="1" id="KW-1133">Transmembrane helix</keyword>